<dbReference type="InterPro" id="IPR051218">
    <property type="entry name" value="Sec_MonoDiacylglyc_Lipase"/>
</dbReference>
<evidence type="ECO:0000313" key="4">
    <source>
        <dbReference type="Proteomes" id="UP001157974"/>
    </source>
</evidence>
<feature type="domain" description="Fungal lipase-type" evidence="2">
    <location>
        <begin position="522"/>
        <end position="678"/>
    </location>
</feature>
<gene>
    <name evidence="3" type="ORF">NDN08_002467</name>
</gene>
<dbReference type="SUPFAM" id="SSF53474">
    <property type="entry name" value="alpha/beta-Hydrolases"/>
    <property type="match status" value="1"/>
</dbReference>
<dbReference type="AlphaFoldDB" id="A0AAV8UZK3"/>
<evidence type="ECO:0000313" key="3">
    <source>
        <dbReference type="EMBL" id="KAJ8905966.1"/>
    </source>
</evidence>
<keyword evidence="1" id="KW-0472">Membrane</keyword>
<protein>
    <recommendedName>
        <fullName evidence="2">Fungal lipase-type domain-containing protein</fullName>
    </recommendedName>
</protein>
<keyword evidence="1" id="KW-0812">Transmembrane</keyword>
<feature type="transmembrane region" description="Helical" evidence="1">
    <location>
        <begin position="92"/>
        <end position="114"/>
    </location>
</feature>
<evidence type="ECO:0000256" key="1">
    <source>
        <dbReference type="SAM" id="Phobius"/>
    </source>
</evidence>
<feature type="transmembrane region" description="Helical" evidence="1">
    <location>
        <begin position="134"/>
        <end position="163"/>
    </location>
</feature>
<evidence type="ECO:0000259" key="2">
    <source>
        <dbReference type="Pfam" id="PF01764"/>
    </source>
</evidence>
<feature type="transmembrane region" description="Helical" evidence="1">
    <location>
        <begin position="305"/>
        <end position="324"/>
    </location>
</feature>
<dbReference type="Proteomes" id="UP001157974">
    <property type="component" value="Unassembled WGS sequence"/>
</dbReference>
<dbReference type="EMBL" id="JAMWBK010000004">
    <property type="protein sequence ID" value="KAJ8905966.1"/>
    <property type="molecule type" value="Genomic_DNA"/>
</dbReference>
<dbReference type="Pfam" id="PF01764">
    <property type="entry name" value="Lipase_3"/>
    <property type="match status" value="1"/>
</dbReference>
<feature type="transmembrane region" description="Helical" evidence="1">
    <location>
        <begin position="253"/>
        <end position="274"/>
    </location>
</feature>
<feature type="transmembrane region" description="Helical" evidence="1">
    <location>
        <begin position="351"/>
        <end position="371"/>
    </location>
</feature>
<feature type="transmembrane region" description="Helical" evidence="1">
    <location>
        <begin position="175"/>
        <end position="203"/>
    </location>
</feature>
<dbReference type="GO" id="GO:0006629">
    <property type="term" value="P:lipid metabolic process"/>
    <property type="evidence" value="ECO:0007669"/>
    <property type="project" value="InterPro"/>
</dbReference>
<dbReference type="PANTHER" id="PTHR45856:SF24">
    <property type="entry name" value="FUNGAL LIPASE-LIKE DOMAIN-CONTAINING PROTEIN"/>
    <property type="match status" value="1"/>
</dbReference>
<dbReference type="PANTHER" id="PTHR45856">
    <property type="entry name" value="ALPHA/BETA-HYDROLASES SUPERFAMILY PROTEIN"/>
    <property type="match status" value="1"/>
</dbReference>
<comment type="caution">
    <text evidence="3">The sequence shown here is derived from an EMBL/GenBank/DDBJ whole genome shotgun (WGS) entry which is preliminary data.</text>
</comment>
<name>A0AAV8UZK3_9RHOD</name>
<accession>A0AAV8UZK3</accession>
<organism evidence="3 4">
    <name type="scientific">Rhodosorus marinus</name>
    <dbReference type="NCBI Taxonomy" id="101924"/>
    <lineage>
        <taxon>Eukaryota</taxon>
        <taxon>Rhodophyta</taxon>
        <taxon>Stylonematophyceae</taxon>
        <taxon>Stylonematales</taxon>
        <taxon>Stylonemataceae</taxon>
        <taxon>Rhodosorus</taxon>
    </lineage>
</organism>
<proteinExistence type="predicted"/>
<dbReference type="Gene3D" id="3.40.50.1820">
    <property type="entry name" value="alpha/beta hydrolase"/>
    <property type="match status" value="1"/>
</dbReference>
<keyword evidence="1" id="KW-1133">Transmembrane helix</keyword>
<feature type="transmembrane region" description="Helical" evidence="1">
    <location>
        <begin position="209"/>
        <end position="232"/>
    </location>
</feature>
<keyword evidence="4" id="KW-1185">Reference proteome</keyword>
<reference evidence="3 4" key="1">
    <citation type="journal article" date="2023" name="Nat. Commun.">
        <title>Origin of minicircular mitochondrial genomes in red algae.</title>
        <authorList>
            <person name="Lee Y."/>
            <person name="Cho C.H."/>
            <person name="Lee Y.M."/>
            <person name="Park S.I."/>
            <person name="Yang J.H."/>
            <person name="West J.A."/>
            <person name="Bhattacharya D."/>
            <person name="Yoon H.S."/>
        </authorList>
    </citation>
    <scope>NUCLEOTIDE SEQUENCE [LARGE SCALE GENOMIC DNA]</scope>
    <source>
        <strain evidence="3 4">CCMP1338</strain>
        <tissue evidence="3">Whole cell</tissue>
    </source>
</reference>
<sequence>MSEFGLHADVAEDPEMVVLKEGESFPDRRWPRNLDDELNLLGEASLHQADTLHGSYSLSFPEEQVNSVQTIVAEPKLKIETLHSVELTRATISFVCSAIFTILYNIVFIVLANTAFGETLMLGAIEYTVVQEPYWFFLVEFIIQIIMSALLLASTLVFSLAIFTTTREKRTREMFFVIVLGFSVTLIFFPFMEIPFQLVFIYIDEDQVGLYHALLHVAAVLVGMVATFGIYFHLWSTTISYRTLGEQSFPLSYYLKMGFLCFTILLRLMASIFARVDFNWAPFTSLAISIGKFSVEGVGLGPSQLALVIFNSVVEFLLLVLIWADMRKTREFVFSLDYLKFRSTQIGFRQLQYYSTITMIITVVSSVIVTLCSPDDNILLVSKYIGELFFEPTSGRLTYIFVIAAFTLQQLYYMLPASEASLVDLIFFCWRRRAKEVNSDTLFRYRVLERFEDPGFKPTSFVLETCISLFNLSWITYSYGETNKRLRDPREFGNTQCSVSKYAAGSATDTHALVYDAPDRIIVAFKGTTSGQNVRTDFNSRLLPLEKFLGAETDDLRTRWGLSRFRSNFRRFGNRPMVHAGFARAYEDVRLEINEEVDRLYAMRPRPIFFTGHSLGGALASLCALDAQARLQSPGGVYVFTFGSPKVGNHAFAKVFNEKVPCCWRVVLAKDPITRLPPGFSFAHIGNSALITEEGHLFIDPTLFELAWMHSGFFRFNLRHHRKSGYASALEEFIAKRHGSKMGNRLQIWNRTLVTSSQTTTVTSRAEFATMTTY</sequence>
<dbReference type="InterPro" id="IPR029058">
    <property type="entry name" value="AB_hydrolase_fold"/>
</dbReference>
<dbReference type="InterPro" id="IPR002921">
    <property type="entry name" value="Fungal_lipase-type"/>
</dbReference>
<dbReference type="CDD" id="cd00519">
    <property type="entry name" value="Lipase_3"/>
    <property type="match status" value="1"/>
</dbReference>